<evidence type="ECO:0000313" key="9">
    <source>
        <dbReference type="EMBL" id="GAM76343.1"/>
    </source>
</evidence>
<dbReference type="Gene3D" id="3.30.465.10">
    <property type="match status" value="1"/>
</dbReference>
<dbReference type="GO" id="GO:1903457">
    <property type="term" value="P:lactate catabolic process"/>
    <property type="evidence" value="ECO:0007669"/>
    <property type="project" value="TreeGrafter"/>
</dbReference>
<dbReference type="EC" id="1.1.2.4" evidence="7"/>
<evidence type="ECO:0000256" key="3">
    <source>
        <dbReference type="ARBA" id="ARBA00022630"/>
    </source>
</evidence>
<keyword evidence="4" id="KW-0274">FAD</keyword>
<dbReference type="GO" id="GO:0004458">
    <property type="term" value="F:D-lactate dehydrogenase (cytochrome) activity"/>
    <property type="evidence" value="ECO:0007669"/>
    <property type="project" value="UniProtKB-EC"/>
</dbReference>
<dbReference type="Gene3D" id="3.30.70.2190">
    <property type="match status" value="1"/>
</dbReference>
<dbReference type="InterPro" id="IPR016164">
    <property type="entry name" value="FAD-linked_Oxase-like_C"/>
</dbReference>
<comment type="similarity">
    <text evidence="2">Belongs to the FAD-binding oxidoreductase/transferase type 4 family.</text>
</comment>
<dbReference type="SUPFAM" id="SSF55103">
    <property type="entry name" value="FAD-linked oxidases, C-terminal domain"/>
    <property type="match status" value="1"/>
</dbReference>
<evidence type="ECO:0000256" key="2">
    <source>
        <dbReference type="ARBA" id="ARBA00008000"/>
    </source>
</evidence>
<evidence type="ECO:0000256" key="1">
    <source>
        <dbReference type="ARBA" id="ARBA00001974"/>
    </source>
</evidence>
<protein>
    <recommendedName>
        <fullName evidence="7">D-lactate dehydrogenase (cytochrome)</fullName>
        <ecNumber evidence="7">1.1.2.4</ecNumber>
    </recommendedName>
</protein>
<keyword evidence="6" id="KW-0560">Oxidoreductase</keyword>
<dbReference type="PANTHER" id="PTHR11748:SF111">
    <property type="entry name" value="D-LACTATE DEHYDROGENASE, MITOCHONDRIAL-RELATED"/>
    <property type="match status" value="1"/>
</dbReference>
<reference evidence="9 10" key="1">
    <citation type="submission" date="2015-01" db="EMBL/GenBank/DDBJ databases">
        <title>Vibrio sp. C94 JCM 19241 whole genome shotgun sequence.</title>
        <authorList>
            <person name="Sawabe T."/>
            <person name="Meirelles P."/>
            <person name="Feng G."/>
            <person name="Sayaka M."/>
            <person name="Hattori M."/>
            <person name="Ohkuma M."/>
        </authorList>
    </citation>
    <scope>NUCLEOTIDE SEQUENCE [LARGE SCALE GENOMIC DNA]</scope>
    <source>
        <strain evidence="10">JCM 19241</strain>
    </source>
</reference>
<proteinExistence type="inferred from homology"/>
<dbReference type="PROSITE" id="PS51387">
    <property type="entry name" value="FAD_PCMH"/>
    <property type="match status" value="1"/>
</dbReference>
<dbReference type="InterPro" id="IPR006094">
    <property type="entry name" value="Oxid_FAD_bind_N"/>
</dbReference>
<dbReference type="STRING" id="1481914.JCM19241_3880"/>
<organism evidence="9 10">
    <name type="scientific">Vibrio ishigakensis</name>
    <dbReference type="NCBI Taxonomy" id="1481914"/>
    <lineage>
        <taxon>Bacteria</taxon>
        <taxon>Pseudomonadati</taxon>
        <taxon>Pseudomonadota</taxon>
        <taxon>Gammaproteobacteria</taxon>
        <taxon>Vibrionales</taxon>
        <taxon>Vibrionaceae</taxon>
        <taxon>Vibrio</taxon>
    </lineage>
</organism>
<dbReference type="EMBL" id="BBSC01000006">
    <property type="protein sequence ID" value="GAM76343.1"/>
    <property type="molecule type" value="Genomic_DNA"/>
</dbReference>
<evidence type="ECO:0000256" key="5">
    <source>
        <dbReference type="ARBA" id="ARBA00022946"/>
    </source>
</evidence>
<evidence type="ECO:0000313" key="10">
    <source>
        <dbReference type="Proteomes" id="UP000031666"/>
    </source>
</evidence>
<dbReference type="GO" id="GO:0071949">
    <property type="term" value="F:FAD binding"/>
    <property type="evidence" value="ECO:0007669"/>
    <property type="project" value="InterPro"/>
</dbReference>
<dbReference type="Gene3D" id="3.30.70.2740">
    <property type="match status" value="1"/>
</dbReference>
<evidence type="ECO:0000256" key="7">
    <source>
        <dbReference type="ARBA" id="ARBA00038897"/>
    </source>
</evidence>
<dbReference type="Gene3D" id="3.30.43.10">
    <property type="entry name" value="Uridine Diphospho-n-acetylenolpyruvylglucosamine Reductase, domain 2"/>
    <property type="match status" value="1"/>
</dbReference>
<sequence>MSNPRLTQTDIALIEQLAKVIDQERIITQQDKCLAYGTDASFYRLVPKVVLRLKDLEEVIFVINSCGEYEVPFTFRAAGTSLSGQAVSDSVLITLTDDWRNYTIIDNGNKIALQPGVIGADANRYLAPYQRKIGPDPASINTCKIGGIAANNASGMCCGTAQNSYRTLDSMKLVLNDGTFLDTSDVQSIESFIQTHSDLLDELHRLAHQTQDNPELSELIRHKYRLKNTTGYSLNALVDYHDPIDVLQHLMIGSEGTLGFIAEITYNTVVEHAHKASALLVFEDIEQASLAVSALAKLPVAAVELMDGRALRSVADNPNLPSFIEKLSLDAAALLIESHAESQSELEQQCQQILGGLTDFEISHSVDFTSDSNTVATLWSIRKGMFPAVGAVREVGTTVIIEDVAFPVENLANGVRDLQGLFDKFGYTEAIIFGHALEGNLHFVFTQGFESQKEVARYGAFMDAVAELVAVKYQGSLKAEHGTGRNMAPYVELEWGQEATA</sequence>
<feature type="domain" description="FAD-binding PCMH-type" evidence="8">
    <location>
        <begin position="43"/>
        <end position="271"/>
    </location>
</feature>
<dbReference type="InterPro" id="IPR016169">
    <property type="entry name" value="FAD-bd_PCMH_sub2"/>
</dbReference>
<dbReference type="GO" id="GO:0008720">
    <property type="term" value="F:D-lactate dehydrogenase (NAD+) activity"/>
    <property type="evidence" value="ECO:0007669"/>
    <property type="project" value="TreeGrafter"/>
</dbReference>
<dbReference type="Pfam" id="PF01565">
    <property type="entry name" value="FAD_binding_4"/>
    <property type="match status" value="1"/>
</dbReference>
<dbReference type="PANTHER" id="PTHR11748">
    <property type="entry name" value="D-LACTATE DEHYDROGENASE"/>
    <property type="match status" value="1"/>
</dbReference>
<dbReference type="InterPro" id="IPR016167">
    <property type="entry name" value="FAD-bd_PCMH_sub1"/>
</dbReference>
<dbReference type="InterPro" id="IPR036318">
    <property type="entry name" value="FAD-bd_PCMH-like_sf"/>
</dbReference>
<gene>
    <name evidence="9" type="ORF">JCM19241_3880</name>
</gene>
<accession>A0A0B8QMU0</accession>
<dbReference type="SUPFAM" id="SSF56176">
    <property type="entry name" value="FAD-binding/transporter-associated domain-like"/>
    <property type="match status" value="1"/>
</dbReference>
<evidence type="ECO:0000256" key="6">
    <source>
        <dbReference type="ARBA" id="ARBA00023002"/>
    </source>
</evidence>
<name>A0A0B8QMU0_9VIBR</name>
<reference evidence="9 10" key="2">
    <citation type="submission" date="2015-01" db="EMBL/GenBank/DDBJ databases">
        <authorList>
            <consortium name="NBRP consortium"/>
            <person name="Sawabe T."/>
            <person name="Meirelles P."/>
            <person name="Feng G."/>
            <person name="Sayaka M."/>
            <person name="Hattori M."/>
            <person name="Ohkuma M."/>
        </authorList>
    </citation>
    <scope>NUCLEOTIDE SEQUENCE [LARGE SCALE GENOMIC DNA]</scope>
    <source>
        <strain evidence="10">JCM 19241</strain>
    </source>
</reference>
<keyword evidence="3" id="KW-0285">Flavoprotein</keyword>
<comment type="caution">
    <text evidence="9">The sequence shown here is derived from an EMBL/GenBank/DDBJ whole genome shotgun (WGS) entry which is preliminary data.</text>
</comment>
<dbReference type="FunFam" id="3.30.70.2740:FF:000006">
    <property type="entry name" value="NAD-independent D-lactate dehydrogenase"/>
    <property type="match status" value="1"/>
</dbReference>
<evidence type="ECO:0000256" key="4">
    <source>
        <dbReference type="ARBA" id="ARBA00022827"/>
    </source>
</evidence>
<keyword evidence="5" id="KW-0809">Transit peptide</keyword>
<comment type="cofactor">
    <cofactor evidence="1">
        <name>FAD</name>
        <dbReference type="ChEBI" id="CHEBI:57692"/>
    </cofactor>
</comment>
<dbReference type="Proteomes" id="UP000031666">
    <property type="component" value="Unassembled WGS sequence"/>
</dbReference>
<evidence type="ECO:0000259" key="8">
    <source>
        <dbReference type="PROSITE" id="PS51387"/>
    </source>
</evidence>
<dbReference type="AlphaFoldDB" id="A0A0B8QMU0"/>
<dbReference type="InterPro" id="IPR016166">
    <property type="entry name" value="FAD-bd_PCMH"/>
</dbReference>
<dbReference type="InterPro" id="IPR004113">
    <property type="entry name" value="FAD-bd_oxidored_4_C"/>
</dbReference>
<dbReference type="Pfam" id="PF02913">
    <property type="entry name" value="FAD-oxidase_C"/>
    <property type="match status" value="1"/>
</dbReference>